<sequence length="36" mass="4147">MRACFSLKRRADMKFLLYLPGILKGAAFSEFKPDPK</sequence>
<dbReference type="Proteomes" id="UP000032233">
    <property type="component" value="Unassembled WGS sequence"/>
</dbReference>
<name>A0A0D2JHK2_9BACT</name>
<reference evidence="1 2" key="1">
    <citation type="submission" date="2013-11" db="EMBL/GenBank/DDBJ databases">
        <title>Metagenomic analysis of a methanogenic consortium involved in long chain n-alkane degradation.</title>
        <authorList>
            <person name="Davidova I.A."/>
            <person name="Callaghan A.V."/>
            <person name="Wawrik B."/>
            <person name="Pruitt S."/>
            <person name="Marks C."/>
            <person name="Duncan K.E."/>
            <person name="Suflita J.M."/>
        </authorList>
    </citation>
    <scope>NUCLEOTIDE SEQUENCE [LARGE SCALE GENOMIC DNA]</scope>
    <source>
        <strain evidence="1 2">SPR</strain>
    </source>
</reference>
<keyword evidence="2" id="KW-1185">Reference proteome</keyword>
<organism evidence="1 2">
    <name type="scientific">Dethiosulfatarculus sandiegensis</name>
    <dbReference type="NCBI Taxonomy" id="1429043"/>
    <lineage>
        <taxon>Bacteria</taxon>
        <taxon>Pseudomonadati</taxon>
        <taxon>Thermodesulfobacteriota</taxon>
        <taxon>Desulfarculia</taxon>
        <taxon>Desulfarculales</taxon>
        <taxon>Desulfarculaceae</taxon>
        <taxon>Dethiosulfatarculus</taxon>
    </lineage>
</organism>
<dbReference type="STRING" id="1429043.X474_05240"/>
<dbReference type="InParanoid" id="A0A0D2JHK2"/>
<comment type="caution">
    <text evidence="1">The sequence shown here is derived from an EMBL/GenBank/DDBJ whole genome shotgun (WGS) entry which is preliminary data.</text>
</comment>
<proteinExistence type="predicted"/>
<protein>
    <submittedName>
        <fullName evidence="1">Uncharacterized protein</fullName>
    </submittedName>
</protein>
<dbReference type="EMBL" id="AZAC01000004">
    <property type="protein sequence ID" value="KIX15226.1"/>
    <property type="molecule type" value="Genomic_DNA"/>
</dbReference>
<evidence type="ECO:0000313" key="2">
    <source>
        <dbReference type="Proteomes" id="UP000032233"/>
    </source>
</evidence>
<gene>
    <name evidence="1" type="ORF">X474_05240</name>
</gene>
<evidence type="ECO:0000313" key="1">
    <source>
        <dbReference type="EMBL" id="KIX15226.1"/>
    </source>
</evidence>
<dbReference type="AlphaFoldDB" id="A0A0D2JHK2"/>
<accession>A0A0D2JHK2</accession>